<evidence type="ECO:0000256" key="16">
    <source>
        <dbReference type="ARBA" id="ARBA00022989"/>
    </source>
</evidence>
<feature type="domain" description="HMA" evidence="24">
    <location>
        <begin position="784"/>
        <end position="849"/>
    </location>
</feature>
<dbReference type="SUPFAM" id="SSF81665">
    <property type="entry name" value="Calcium ATPase, transmembrane domain M"/>
    <property type="match status" value="1"/>
</dbReference>
<keyword evidence="17" id="KW-0186">Copper</keyword>
<dbReference type="InterPro" id="IPR036412">
    <property type="entry name" value="HAD-like_sf"/>
</dbReference>
<feature type="transmembrane region" description="Helical" evidence="23">
    <location>
        <begin position="386"/>
        <end position="407"/>
    </location>
</feature>
<dbReference type="FunFam" id="3.40.50.1000:FF:000144">
    <property type="entry name" value="copper-transporting ATPase 1 isoform X2"/>
    <property type="match status" value="1"/>
</dbReference>
<accession>A0A926DV98</accession>
<feature type="transmembrane region" description="Helical" evidence="23">
    <location>
        <begin position="96"/>
        <end position="117"/>
    </location>
</feature>
<dbReference type="EMBL" id="JACRST010000001">
    <property type="protein sequence ID" value="MBC8545341.1"/>
    <property type="molecule type" value="Genomic_DNA"/>
</dbReference>
<dbReference type="SFLD" id="SFLDF00027">
    <property type="entry name" value="p-type_atpase"/>
    <property type="match status" value="1"/>
</dbReference>
<dbReference type="Pfam" id="PF00403">
    <property type="entry name" value="HMA"/>
    <property type="match status" value="2"/>
</dbReference>
<gene>
    <name evidence="25" type="ORF">H8711_00125</name>
</gene>
<dbReference type="PROSITE" id="PS50846">
    <property type="entry name" value="HMA_2"/>
    <property type="match status" value="2"/>
</dbReference>
<evidence type="ECO:0000256" key="15">
    <source>
        <dbReference type="ARBA" id="ARBA00022967"/>
    </source>
</evidence>
<evidence type="ECO:0000256" key="17">
    <source>
        <dbReference type="ARBA" id="ARBA00023008"/>
    </source>
</evidence>
<evidence type="ECO:0000256" key="21">
    <source>
        <dbReference type="ARBA" id="ARBA00033239"/>
    </source>
</evidence>
<feature type="transmembrane region" description="Helical" evidence="23">
    <location>
        <begin position="167"/>
        <end position="185"/>
    </location>
</feature>
<dbReference type="GO" id="GO:0043682">
    <property type="term" value="F:P-type divalent copper transporter activity"/>
    <property type="evidence" value="ECO:0007669"/>
    <property type="project" value="TreeGrafter"/>
</dbReference>
<dbReference type="Gene3D" id="3.30.70.100">
    <property type="match status" value="2"/>
</dbReference>
<dbReference type="CDD" id="cd00371">
    <property type="entry name" value="HMA"/>
    <property type="match status" value="2"/>
</dbReference>
<feature type="transmembrane region" description="Helical" evidence="23">
    <location>
        <begin position="700"/>
        <end position="722"/>
    </location>
</feature>
<dbReference type="Gene3D" id="2.70.150.10">
    <property type="entry name" value="Calcium-transporting ATPase, cytoplasmic transduction domain A"/>
    <property type="match status" value="1"/>
</dbReference>
<keyword evidence="13 23" id="KW-0067">ATP-binding</keyword>
<keyword evidence="26" id="KW-1185">Reference proteome</keyword>
<feature type="transmembrane region" description="Helical" evidence="23">
    <location>
        <begin position="205"/>
        <end position="224"/>
    </location>
</feature>
<evidence type="ECO:0000259" key="24">
    <source>
        <dbReference type="PROSITE" id="PS50846"/>
    </source>
</evidence>
<comment type="caution">
    <text evidence="25">The sequence shown here is derived from an EMBL/GenBank/DDBJ whole genome shotgun (WGS) entry which is preliminary data.</text>
</comment>
<evidence type="ECO:0000256" key="1">
    <source>
        <dbReference type="ARBA" id="ARBA00004651"/>
    </source>
</evidence>
<evidence type="ECO:0000256" key="8">
    <source>
        <dbReference type="ARBA" id="ARBA00022692"/>
    </source>
</evidence>
<dbReference type="Pfam" id="PF00702">
    <property type="entry name" value="Hydrolase"/>
    <property type="match status" value="1"/>
</dbReference>
<evidence type="ECO:0000256" key="18">
    <source>
        <dbReference type="ARBA" id="ARBA00023065"/>
    </source>
</evidence>
<dbReference type="InterPro" id="IPR006121">
    <property type="entry name" value="HMA_dom"/>
</dbReference>
<dbReference type="Pfam" id="PF00122">
    <property type="entry name" value="E1-E2_ATPase"/>
    <property type="match status" value="1"/>
</dbReference>
<sequence length="852" mass="91183">MNQKFDVTGMTCSACSAHVEKAVSKVQGVRSVQVNLLANNMSVDYDDTVTGTAEIEQAVEQAGYGARVHSFKRETKQTESPADLMAKELAAMKRRLVVSFVFLIPLFYLSMGHMMGWPLPSVFLGMENALTFAFTQFLLLLPIVYVNQKYFRNGFLTLWRRSPNMDSLIAIGSAAAIVYGIYAIYKIGWGLGHGDMHLVHEYSMDLYFETSGMILALITLGKYLETRSKGKTSEAITKLVNLAPKTALVERDGQELEIPVEEVVIGDVVVVKPGQSIPVDGVVLEGASAVDESALTGESIPVEKRAGDPVTGASVNKSGWLKFRATKVGDDTALAQIIRLVEEAGASKAPIAKLADRVSGVFVPIVIGIALLSVAVWLLVGESFEFAMSIGIAVLVISCPCALGLATPTAIMVGTGKGAENGILIKSAEALETAHSIDTVVLDKTGTITEGKPRVTDLLPADGVTEEELIQVAASLEKPSEHPLAEAIVEEAAHRNLTLFKVESFTTLEGRGLEVEMDGACCYAGNRKLMEEQKVALGRFASESDRLAEDGKTPLYFSRGDRLLGIIAVADVIKPTSRDAVAEFGAMGIDVVMLTGDNARTAQAIQRQVGIGRVVAEVLPQDKEREVRRLQEAGKKVAMIGDGVNDAPALARADVGVAIGAGTDVAIESADIVLMRSDLLDAVSAIQLSKATIRNIKQNLFWALCYNSIGIPLAAGVFYSVLGWKLNPMFGAAAMSLSSVCVVSNALRLKLFRPRYHARRGDMQLVEAETNSKDHDNQGGNTKMTKTISIEGMSCSHCSAHVKQALSVLPGVEDVVVSLEAKNALVTMDAEVSDAELTKTVTDAGYTVTGVR</sequence>
<dbReference type="SFLD" id="SFLDG00002">
    <property type="entry name" value="C1.7:_P-type_atpase_like"/>
    <property type="match status" value="1"/>
</dbReference>
<evidence type="ECO:0000256" key="19">
    <source>
        <dbReference type="ARBA" id="ARBA00023136"/>
    </source>
</evidence>
<dbReference type="SUPFAM" id="SSF55008">
    <property type="entry name" value="HMA, heavy metal-associated domain"/>
    <property type="match status" value="2"/>
</dbReference>
<dbReference type="EC" id="7.2.2.8" evidence="3"/>
<evidence type="ECO:0000313" key="26">
    <source>
        <dbReference type="Proteomes" id="UP000653127"/>
    </source>
</evidence>
<dbReference type="Gene3D" id="3.40.50.1000">
    <property type="entry name" value="HAD superfamily/HAD-like"/>
    <property type="match status" value="1"/>
</dbReference>
<dbReference type="PRINTS" id="PR00119">
    <property type="entry name" value="CATATPASE"/>
</dbReference>
<dbReference type="AlphaFoldDB" id="A0A926DV98"/>
<comment type="catalytic activity">
    <reaction evidence="22">
        <text>Cu(+)(in) + ATP + H2O = Cu(+)(out) + ADP + phosphate + H(+)</text>
        <dbReference type="Rhea" id="RHEA:25792"/>
        <dbReference type="ChEBI" id="CHEBI:15377"/>
        <dbReference type="ChEBI" id="CHEBI:15378"/>
        <dbReference type="ChEBI" id="CHEBI:30616"/>
        <dbReference type="ChEBI" id="CHEBI:43474"/>
        <dbReference type="ChEBI" id="CHEBI:49552"/>
        <dbReference type="ChEBI" id="CHEBI:456216"/>
        <dbReference type="EC" id="7.2.2.8"/>
    </reaction>
</comment>
<organism evidence="25 26">
    <name type="scientific">Ligaoa zhengdingensis</name>
    <dbReference type="NCBI Taxonomy" id="2763658"/>
    <lineage>
        <taxon>Bacteria</taxon>
        <taxon>Bacillati</taxon>
        <taxon>Bacillota</taxon>
        <taxon>Clostridia</taxon>
        <taxon>Eubacteriales</taxon>
        <taxon>Oscillospiraceae</taxon>
        <taxon>Ligaoa</taxon>
    </lineage>
</organism>
<evidence type="ECO:0000256" key="6">
    <source>
        <dbReference type="ARBA" id="ARBA00022475"/>
    </source>
</evidence>
<dbReference type="PRINTS" id="PR00943">
    <property type="entry name" value="CUATPASE"/>
</dbReference>
<keyword evidence="6 23" id="KW-1003">Cell membrane</keyword>
<keyword evidence="8 23" id="KW-0812">Transmembrane</keyword>
<dbReference type="Gene3D" id="3.40.1110.10">
    <property type="entry name" value="Calcium-transporting ATPase, cytoplasmic domain N"/>
    <property type="match status" value="1"/>
</dbReference>
<comment type="similarity">
    <text evidence="2 23">Belongs to the cation transport ATPase (P-type) (TC 3.A.3) family. Type IB subfamily.</text>
</comment>
<dbReference type="NCBIfam" id="TIGR01525">
    <property type="entry name" value="ATPase-IB_hvy"/>
    <property type="match status" value="1"/>
</dbReference>
<dbReference type="PANTHER" id="PTHR43520">
    <property type="entry name" value="ATP7, ISOFORM B"/>
    <property type="match status" value="1"/>
</dbReference>
<dbReference type="InterPro" id="IPR027256">
    <property type="entry name" value="P-typ_ATPase_IB"/>
</dbReference>
<evidence type="ECO:0000256" key="4">
    <source>
        <dbReference type="ARBA" id="ARBA00015102"/>
    </source>
</evidence>
<dbReference type="GO" id="GO:0016887">
    <property type="term" value="F:ATP hydrolysis activity"/>
    <property type="evidence" value="ECO:0007669"/>
    <property type="project" value="InterPro"/>
</dbReference>
<keyword evidence="12" id="KW-0187">Copper transport</keyword>
<dbReference type="InterPro" id="IPR017969">
    <property type="entry name" value="Heavy-metal-associated_CS"/>
</dbReference>
<dbReference type="InterPro" id="IPR023299">
    <property type="entry name" value="ATPase_P-typ_cyto_dom_N"/>
</dbReference>
<dbReference type="InterPro" id="IPR001757">
    <property type="entry name" value="P_typ_ATPase"/>
</dbReference>
<feature type="transmembrane region" description="Helical" evidence="23">
    <location>
        <begin position="129"/>
        <end position="146"/>
    </location>
</feature>
<dbReference type="PROSITE" id="PS00154">
    <property type="entry name" value="ATPASE_E1_E2"/>
    <property type="match status" value="1"/>
</dbReference>
<evidence type="ECO:0000313" key="25">
    <source>
        <dbReference type="EMBL" id="MBC8545341.1"/>
    </source>
</evidence>
<evidence type="ECO:0000256" key="23">
    <source>
        <dbReference type="RuleBase" id="RU362081"/>
    </source>
</evidence>
<dbReference type="InterPro" id="IPR008250">
    <property type="entry name" value="ATPase_P-typ_transduc_dom_A_sf"/>
</dbReference>
<dbReference type="GO" id="GO:0005524">
    <property type="term" value="F:ATP binding"/>
    <property type="evidence" value="ECO:0007669"/>
    <property type="project" value="UniProtKB-UniRule"/>
</dbReference>
<dbReference type="NCBIfam" id="TIGR01511">
    <property type="entry name" value="ATPase-IB1_Cu"/>
    <property type="match status" value="1"/>
</dbReference>
<keyword evidence="11 23" id="KW-0547">Nucleotide-binding</keyword>
<evidence type="ECO:0000256" key="5">
    <source>
        <dbReference type="ARBA" id="ARBA00022448"/>
    </source>
</evidence>
<dbReference type="InterPro" id="IPR023298">
    <property type="entry name" value="ATPase_P-typ_TM_dom_sf"/>
</dbReference>
<keyword evidence="14" id="KW-0460">Magnesium</keyword>
<evidence type="ECO:0000256" key="7">
    <source>
        <dbReference type="ARBA" id="ARBA00022553"/>
    </source>
</evidence>
<dbReference type="GO" id="GO:0140581">
    <property type="term" value="F:P-type monovalent copper transporter activity"/>
    <property type="evidence" value="ECO:0007669"/>
    <property type="project" value="UniProtKB-EC"/>
</dbReference>
<evidence type="ECO:0000256" key="2">
    <source>
        <dbReference type="ARBA" id="ARBA00006024"/>
    </source>
</evidence>
<dbReference type="InterPro" id="IPR044492">
    <property type="entry name" value="P_typ_ATPase_HD_dom"/>
</dbReference>
<dbReference type="InterPro" id="IPR059000">
    <property type="entry name" value="ATPase_P-type_domA"/>
</dbReference>
<dbReference type="NCBIfam" id="TIGR00003">
    <property type="entry name" value="copper ion binding protein"/>
    <property type="match status" value="2"/>
</dbReference>
<evidence type="ECO:0000256" key="14">
    <source>
        <dbReference type="ARBA" id="ARBA00022842"/>
    </source>
</evidence>
<dbReference type="PROSITE" id="PS01047">
    <property type="entry name" value="HMA_1"/>
    <property type="match status" value="2"/>
</dbReference>
<name>A0A926DV98_9FIRM</name>
<dbReference type="InterPro" id="IPR023214">
    <property type="entry name" value="HAD_sf"/>
</dbReference>
<keyword evidence="16 23" id="KW-1133">Transmembrane helix</keyword>
<evidence type="ECO:0000256" key="10">
    <source>
        <dbReference type="ARBA" id="ARBA00022737"/>
    </source>
</evidence>
<dbReference type="RefSeq" id="WP_249281499.1">
    <property type="nucleotide sequence ID" value="NZ_JACRST010000001.1"/>
</dbReference>
<keyword evidence="5" id="KW-0813">Transport</keyword>
<evidence type="ECO:0000256" key="22">
    <source>
        <dbReference type="ARBA" id="ARBA00049289"/>
    </source>
</evidence>
<dbReference type="FunFam" id="2.70.150.10:FF:000002">
    <property type="entry name" value="Copper-transporting ATPase 1, putative"/>
    <property type="match status" value="1"/>
</dbReference>
<evidence type="ECO:0000256" key="11">
    <source>
        <dbReference type="ARBA" id="ARBA00022741"/>
    </source>
</evidence>
<feature type="domain" description="HMA" evidence="24">
    <location>
        <begin position="1"/>
        <end position="67"/>
    </location>
</feature>
<feature type="transmembrane region" description="Helical" evidence="23">
    <location>
        <begin position="728"/>
        <end position="747"/>
    </location>
</feature>
<keyword evidence="15" id="KW-1278">Translocase</keyword>
<evidence type="ECO:0000256" key="20">
    <source>
        <dbReference type="ARBA" id="ARBA00029719"/>
    </source>
</evidence>
<reference evidence="25" key="1">
    <citation type="submission" date="2020-08" db="EMBL/GenBank/DDBJ databases">
        <title>Genome public.</title>
        <authorList>
            <person name="Liu C."/>
            <person name="Sun Q."/>
        </authorList>
    </citation>
    <scope>NUCLEOTIDE SEQUENCE</scope>
    <source>
        <strain evidence="25">NSJ-31</strain>
    </source>
</reference>
<evidence type="ECO:0000256" key="9">
    <source>
        <dbReference type="ARBA" id="ARBA00022723"/>
    </source>
</evidence>
<dbReference type="CDD" id="cd02094">
    <property type="entry name" value="P-type_ATPase_Cu-like"/>
    <property type="match status" value="1"/>
</dbReference>
<protein>
    <recommendedName>
        <fullName evidence="4">Copper-exporting P-type ATPase</fullName>
        <ecNumber evidence="3">7.2.2.8</ecNumber>
    </recommendedName>
    <alternativeName>
        <fullName evidence="20">Copper-exporting P-type ATPase A</fullName>
    </alternativeName>
    <alternativeName>
        <fullName evidence="21">Cu(+)-exporting ATPase</fullName>
    </alternativeName>
</protein>
<dbReference type="GO" id="GO:0005886">
    <property type="term" value="C:plasma membrane"/>
    <property type="evidence" value="ECO:0007669"/>
    <property type="project" value="UniProtKB-SubCell"/>
</dbReference>
<comment type="subcellular location">
    <subcellularLocation>
        <location evidence="1">Cell membrane</location>
        <topology evidence="1">Multi-pass membrane protein</topology>
    </subcellularLocation>
</comment>
<dbReference type="PANTHER" id="PTHR43520:SF8">
    <property type="entry name" value="P-TYPE CU(+) TRANSPORTER"/>
    <property type="match status" value="1"/>
</dbReference>
<dbReference type="NCBIfam" id="TIGR01494">
    <property type="entry name" value="ATPase_P-type"/>
    <property type="match status" value="1"/>
</dbReference>
<feature type="transmembrane region" description="Helical" evidence="23">
    <location>
        <begin position="358"/>
        <end position="380"/>
    </location>
</feature>
<keyword evidence="18" id="KW-0406">Ion transport</keyword>
<dbReference type="GO" id="GO:0005507">
    <property type="term" value="F:copper ion binding"/>
    <property type="evidence" value="ECO:0007669"/>
    <property type="project" value="InterPro"/>
</dbReference>
<dbReference type="SFLD" id="SFLDS00003">
    <property type="entry name" value="Haloacid_Dehalogenase"/>
    <property type="match status" value="1"/>
</dbReference>
<evidence type="ECO:0000256" key="3">
    <source>
        <dbReference type="ARBA" id="ARBA00012517"/>
    </source>
</evidence>
<evidence type="ECO:0000256" key="12">
    <source>
        <dbReference type="ARBA" id="ARBA00022796"/>
    </source>
</evidence>
<keyword evidence="9 23" id="KW-0479">Metal-binding</keyword>
<keyword evidence="10" id="KW-0677">Repeat</keyword>
<dbReference type="SUPFAM" id="SSF81653">
    <property type="entry name" value="Calcium ATPase, transduction domain A"/>
    <property type="match status" value="1"/>
</dbReference>
<evidence type="ECO:0000256" key="13">
    <source>
        <dbReference type="ARBA" id="ARBA00022840"/>
    </source>
</evidence>
<keyword evidence="19 23" id="KW-0472">Membrane</keyword>
<dbReference type="InterPro" id="IPR036163">
    <property type="entry name" value="HMA_dom_sf"/>
</dbReference>
<dbReference type="Proteomes" id="UP000653127">
    <property type="component" value="Unassembled WGS sequence"/>
</dbReference>
<keyword evidence="7" id="KW-0597">Phosphoprotein</keyword>
<dbReference type="FunFam" id="3.30.70.100:FF:000005">
    <property type="entry name" value="Copper-exporting P-type ATPase A"/>
    <property type="match status" value="1"/>
</dbReference>
<dbReference type="GO" id="GO:0055070">
    <property type="term" value="P:copper ion homeostasis"/>
    <property type="evidence" value="ECO:0007669"/>
    <property type="project" value="TreeGrafter"/>
</dbReference>
<dbReference type="SUPFAM" id="SSF56784">
    <property type="entry name" value="HAD-like"/>
    <property type="match status" value="1"/>
</dbReference>
<dbReference type="InterPro" id="IPR006122">
    <property type="entry name" value="HMA_Cu_ion-bd"/>
</dbReference>
<dbReference type="InterPro" id="IPR018303">
    <property type="entry name" value="ATPase_P-typ_P_site"/>
</dbReference>
<proteinExistence type="inferred from homology"/>